<organism evidence="4 5">
    <name type="scientific">Rhizophagus clarus</name>
    <dbReference type="NCBI Taxonomy" id="94130"/>
    <lineage>
        <taxon>Eukaryota</taxon>
        <taxon>Fungi</taxon>
        <taxon>Fungi incertae sedis</taxon>
        <taxon>Mucoromycota</taxon>
        <taxon>Glomeromycotina</taxon>
        <taxon>Glomeromycetes</taxon>
        <taxon>Glomerales</taxon>
        <taxon>Glomeraceae</taxon>
        <taxon>Rhizophagus</taxon>
    </lineage>
</organism>
<name>A0A8H3L933_9GLOM</name>
<dbReference type="Pfam" id="PF03221">
    <property type="entry name" value="HTH_Tnp_Tc5"/>
    <property type="match status" value="1"/>
</dbReference>
<feature type="compositionally biased region" description="Low complexity" evidence="2">
    <location>
        <begin position="98"/>
        <end position="107"/>
    </location>
</feature>
<dbReference type="Gene3D" id="1.10.10.60">
    <property type="entry name" value="Homeodomain-like"/>
    <property type="match status" value="1"/>
</dbReference>
<feature type="domain" description="HTH CENPB-type" evidence="3">
    <location>
        <begin position="23"/>
        <end position="94"/>
    </location>
</feature>
<sequence>MLTRKRVILSAVQKCEICEKKEKNPSLFNVELAQEYKVGKLWVNNALNTRQDIDSNILKIKASYFARQFSIKDFHYSKGWLGEFKKRYGLHQFKKQGEAASAPSAESIENDCHALQ</sequence>
<comment type="caution">
    <text evidence="4">The sequence shown here is derived from an EMBL/GenBank/DDBJ whole genome shotgun (WGS) entry which is preliminary data.</text>
</comment>
<dbReference type="Proteomes" id="UP000615446">
    <property type="component" value="Unassembled WGS sequence"/>
</dbReference>
<proteinExistence type="predicted"/>
<dbReference type="InterPro" id="IPR009057">
    <property type="entry name" value="Homeodomain-like_sf"/>
</dbReference>
<feature type="region of interest" description="Disordered" evidence="2">
    <location>
        <begin position="97"/>
        <end position="116"/>
    </location>
</feature>
<accession>A0A8H3L933</accession>
<dbReference type="OrthoDB" id="2402233at2759"/>
<evidence type="ECO:0000256" key="2">
    <source>
        <dbReference type="SAM" id="MobiDB-lite"/>
    </source>
</evidence>
<evidence type="ECO:0000313" key="5">
    <source>
        <dbReference type="Proteomes" id="UP000615446"/>
    </source>
</evidence>
<dbReference type="GO" id="GO:0003677">
    <property type="term" value="F:DNA binding"/>
    <property type="evidence" value="ECO:0007669"/>
    <property type="project" value="UniProtKB-KW"/>
</dbReference>
<dbReference type="AlphaFoldDB" id="A0A8H3L933"/>
<dbReference type="PROSITE" id="PS51253">
    <property type="entry name" value="HTH_CENPB"/>
    <property type="match status" value="1"/>
</dbReference>
<protein>
    <recommendedName>
        <fullName evidence="3">HTH CENPB-type domain-containing protein</fullName>
    </recommendedName>
</protein>
<reference evidence="4" key="1">
    <citation type="submission" date="2019-10" db="EMBL/GenBank/DDBJ databases">
        <title>Conservation and host-specific expression of non-tandemly repeated heterogenous ribosome RNA gene in arbuscular mycorrhizal fungi.</title>
        <authorList>
            <person name="Maeda T."/>
            <person name="Kobayashi Y."/>
            <person name="Nakagawa T."/>
            <person name="Ezawa T."/>
            <person name="Yamaguchi K."/>
            <person name="Bino T."/>
            <person name="Nishimoto Y."/>
            <person name="Shigenobu S."/>
            <person name="Kawaguchi M."/>
        </authorList>
    </citation>
    <scope>NUCLEOTIDE SEQUENCE</scope>
    <source>
        <strain evidence="4">HR1</strain>
    </source>
</reference>
<dbReference type="InterPro" id="IPR006600">
    <property type="entry name" value="HTH_CenpB_DNA-bd_dom"/>
</dbReference>
<dbReference type="SUPFAM" id="SSF46689">
    <property type="entry name" value="Homeodomain-like"/>
    <property type="match status" value="1"/>
</dbReference>
<evidence type="ECO:0000256" key="1">
    <source>
        <dbReference type="ARBA" id="ARBA00023125"/>
    </source>
</evidence>
<evidence type="ECO:0000313" key="4">
    <source>
        <dbReference type="EMBL" id="GES81286.1"/>
    </source>
</evidence>
<keyword evidence="1" id="KW-0238">DNA-binding</keyword>
<dbReference type="EMBL" id="BLAL01000054">
    <property type="protein sequence ID" value="GES81286.1"/>
    <property type="molecule type" value="Genomic_DNA"/>
</dbReference>
<evidence type="ECO:0000259" key="3">
    <source>
        <dbReference type="PROSITE" id="PS51253"/>
    </source>
</evidence>
<gene>
    <name evidence="4" type="ORF">RCL2_000853700</name>
</gene>